<keyword evidence="2" id="KW-0378">Hydrolase</keyword>
<dbReference type="PATRIC" id="fig|889306.3.peg.3114"/>
<comment type="caution">
    <text evidence="2">The sequence shown here is derived from an EMBL/GenBank/DDBJ whole genome shotgun (WGS) entry which is preliminary data.</text>
</comment>
<dbReference type="CDD" id="cd00077">
    <property type="entry name" value="HDc"/>
    <property type="match status" value="1"/>
</dbReference>
<accession>A0A0C2V552</accession>
<dbReference type="Gene3D" id="1.10.472.50">
    <property type="entry name" value="HD-domain/PDEase-like"/>
    <property type="match status" value="1"/>
</dbReference>
<dbReference type="STRING" id="889306.KP78_31010"/>
<gene>
    <name evidence="2" type="ORF">KP78_31010</name>
</gene>
<sequence>MNTITPQQLLKAEQFIRPFFERDHSGHDWHHIDRVRRTALFICEKECCNQKTAVELIALLHDVGDPKLHVTPKDGKNALNKVYSHIGLTIDVRKEMNEAIEAVSFKGGNETLLPSQESAIVRDADRLDAIGAIGIARTFAFGGSNGLPLYDPFIQPRQDMTEEEYRLNQSTTIHHFYEKLLKLKDLMVTQTGKELAMERHHFMKIFLNQFFKEWKGLA</sequence>
<evidence type="ECO:0000313" key="2">
    <source>
        <dbReference type="EMBL" id="KIL44137.1"/>
    </source>
</evidence>
<dbReference type="SUPFAM" id="SSF109604">
    <property type="entry name" value="HD-domain/PDEase-like"/>
    <property type="match status" value="1"/>
</dbReference>
<protein>
    <submittedName>
        <fullName evidence="2">Phosphohydrolase</fullName>
    </submittedName>
</protein>
<evidence type="ECO:0000259" key="1">
    <source>
        <dbReference type="SMART" id="SM00471"/>
    </source>
</evidence>
<dbReference type="RefSeq" id="WP_041090051.1">
    <property type="nucleotide sequence ID" value="NZ_JXRP01000019.1"/>
</dbReference>
<dbReference type="InterPro" id="IPR003607">
    <property type="entry name" value="HD/PDEase_dom"/>
</dbReference>
<dbReference type="GO" id="GO:0016787">
    <property type="term" value="F:hydrolase activity"/>
    <property type="evidence" value="ECO:0007669"/>
    <property type="project" value="UniProtKB-KW"/>
</dbReference>
<proteinExistence type="predicted"/>
<evidence type="ECO:0000313" key="3">
    <source>
        <dbReference type="Proteomes" id="UP000031938"/>
    </source>
</evidence>
<dbReference type="Proteomes" id="UP000031938">
    <property type="component" value="Unassembled WGS sequence"/>
</dbReference>
<dbReference type="PANTHER" id="PTHR33594">
    <property type="entry name" value="SUPERFAMILY HYDROLASE, PUTATIVE (AFU_ORTHOLOGUE AFUA_1G03035)-RELATED"/>
    <property type="match status" value="1"/>
</dbReference>
<dbReference type="Gene3D" id="1.20.58.1910">
    <property type="match status" value="1"/>
</dbReference>
<organism evidence="2 3">
    <name type="scientific">Jeotgalibacillus soli</name>
    <dbReference type="NCBI Taxonomy" id="889306"/>
    <lineage>
        <taxon>Bacteria</taxon>
        <taxon>Bacillati</taxon>
        <taxon>Bacillota</taxon>
        <taxon>Bacilli</taxon>
        <taxon>Bacillales</taxon>
        <taxon>Caryophanaceae</taxon>
        <taxon>Jeotgalibacillus</taxon>
    </lineage>
</organism>
<keyword evidence="3" id="KW-1185">Reference proteome</keyword>
<dbReference type="AlphaFoldDB" id="A0A0C2V552"/>
<feature type="domain" description="HD/PDEase" evidence="1">
    <location>
        <begin position="24"/>
        <end position="139"/>
    </location>
</feature>
<name>A0A0C2V552_9BACL</name>
<reference evidence="2 3" key="1">
    <citation type="submission" date="2015-01" db="EMBL/GenBank/DDBJ databases">
        <title>Genome sequencing of Jeotgalibacillus soli.</title>
        <authorList>
            <person name="Goh K.M."/>
            <person name="Chan K.-G."/>
            <person name="Yaakop A.S."/>
            <person name="Ee R."/>
            <person name="Gan H.M."/>
            <person name="Chan C.S."/>
        </authorList>
    </citation>
    <scope>NUCLEOTIDE SEQUENCE [LARGE SCALE GENOMIC DNA]</scope>
    <source>
        <strain evidence="2 3">P9</strain>
    </source>
</reference>
<dbReference type="SMART" id="SM00471">
    <property type="entry name" value="HDc"/>
    <property type="match status" value="1"/>
</dbReference>
<dbReference type="PANTHER" id="PTHR33594:SF1">
    <property type="entry name" value="HD_PDEASE DOMAIN-CONTAINING PROTEIN"/>
    <property type="match status" value="1"/>
</dbReference>
<dbReference type="EMBL" id="JXRP01000019">
    <property type="protein sequence ID" value="KIL44137.1"/>
    <property type="molecule type" value="Genomic_DNA"/>
</dbReference>